<evidence type="ECO:0008006" key="4">
    <source>
        <dbReference type="Google" id="ProtNLM"/>
    </source>
</evidence>
<reference evidence="2" key="1">
    <citation type="journal article" date="2014" name="Int. J. Syst. Evol. Microbiol.">
        <title>Complete genome sequence of Corynebacterium casei LMG S-19264T (=DSM 44701T), isolated from a smear-ripened cheese.</title>
        <authorList>
            <consortium name="US DOE Joint Genome Institute (JGI-PGF)"/>
            <person name="Walter F."/>
            <person name="Albersmeier A."/>
            <person name="Kalinowski J."/>
            <person name="Ruckert C."/>
        </authorList>
    </citation>
    <scope>NUCLEOTIDE SEQUENCE</scope>
    <source>
        <strain evidence="2">VKM Ac-1321</strain>
    </source>
</reference>
<protein>
    <recommendedName>
        <fullName evidence="4">Enoyl-CoA hydratase</fullName>
    </recommendedName>
</protein>
<feature type="compositionally biased region" description="Basic and acidic residues" evidence="1">
    <location>
        <begin position="93"/>
        <end position="103"/>
    </location>
</feature>
<dbReference type="Gene3D" id="3.90.226.10">
    <property type="entry name" value="2-enoyl-CoA Hydratase, Chain A, domain 1"/>
    <property type="match status" value="1"/>
</dbReference>
<feature type="region of interest" description="Disordered" evidence="1">
    <location>
        <begin position="79"/>
        <end position="103"/>
    </location>
</feature>
<organism evidence="2 3">
    <name type="scientific">Dactylosporangium matsuzakiense</name>
    <dbReference type="NCBI Taxonomy" id="53360"/>
    <lineage>
        <taxon>Bacteria</taxon>
        <taxon>Bacillati</taxon>
        <taxon>Actinomycetota</taxon>
        <taxon>Actinomycetes</taxon>
        <taxon>Micromonosporales</taxon>
        <taxon>Micromonosporaceae</taxon>
        <taxon>Dactylosporangium</taxon>
    </lineage>
</organism>
<dbReference type="InterPro" id="IPR029045">
    <property type="entry name" value="ClpP/crotonase-like_dom_sf"/>
</dbReference>
<dbReference type="Proteomes" id="UP001143480">
    <property type="component" value="Unassembled WGS sequence"/>
</dbReference>
<dbReference type="AlphaFoldDB" id="A0A9W6KM58"/>
<keyword evidence="3" id="KW-1185">Reference proteome</keyword>
<name>A0A9W6KM58_9ACTN</name>
<sequence length="103" mass="11135">MILGGRCLAAAAPEGRLICDEVVPAAELDDAVARSVAALDSPAVVANRRMLALAEEPIDVYREYLAEFAVAQGERAYSDDVSAKLERRRPKHRPDAETGDRQG</sequence>
<evidence type="ECO:0000313" key="2">
    <source>
        <dbReference type="EMBL" id="GLL03738.1"/>
    </source>
</evidence>
<reference evidence="2" key="2">
    <citation type="submission" date="2023-01" db="EMBL/GenBank/DDBJ databases">
        <authorList>
            <person name="Sun Q."/>
            <person name="Evtushenko L."/>
        </authorList>
    </citation>
    <scope>NUCLEOTIDE SEQUENCE</scope>
    <source>
        <strain evidence="2">VKM Ac-1321</strain>
    </source>
</reference>
<proteinExistence type="predicted"/>
<dbReference type="EMBL" id="BSFP01000037">
    <property type="protein sequence ID" value="GLL03738.1"/>
    <property type="molecule type" value="Genomic_DNA"/>
</dbReference>
<comment type="caution">
    <text evidence="2">The sequence shown here is derived from an EMBL/GenBank/DDBJ whole genome shotgun (WGS) entry which is preliminary data.</text>
</comment>
<dbReference type="SUPFAM" id="SSF52096">
    <property type="entry name" value="ClpP/crotonase"/>
    <property type="match status" value="1"/>
</dbReference>
<evidence type="ECO:0000313" key="3">
    <source>
        <dbReference type="Proteomes" id="UP001143480"/>
    </source>
</evidence>
<evidence type="ECO:0000256" key="1">
    <source>
        <dbReference type="SAM" id="MobiDB-lite"/>
    </source>
</evidence>
<gene>
    <name evidence="2" type="ORF">GCM10017581_054840</name>
</gene>
<accession>A0A9W6KM58</accession>